<dbReference type="EMBL" id="CM039438">
    <property type="protein sequence ID" value="KAI4299136.1"/>
    <property type="molecule type" value="Genomic_DNA"/>
</dbReference>
<evidence type="ECO:0000313" key="2">
    <source>
        <dbReference type="Proteomes" id="UP000828941"/>
    </source>
</evidence>
<name>A0ACB9KPD0_BAUVA</name>
<comment type="caution">
    <text evidence="1">The sequence shown here is derived from an EMBL/GenBank/DDBJ whole genome shotgun (WGS) entry which is preliminary data.</text>
</comment>
<keyword evidence="2" id="KW-1185">Reference proteome</keyword>
<sequence>MFKKSLEKIKHASKEVPLWTYSSSSTSLHCSVFFPLLLSRLFDSAQNSELRLSEKKSIFALVYLDICYMGITSV</sequence>
<organism evidence="1 2">
    <name type="scientific">Bauhinia variegata</name>
    <name type="common">Purple orchid tree</name>
    <name type="synonym">Phanera variegata</name>
    <dbReference type="NCBI Taxonomy" id="167791"/>
    <lineage>
        <taxon>Eukaryota</taxon>
        <taxon>Viridiplantae</taxon>
        <taxon>Streptophyta</taxon>
        <taxon>Embryophyta</taxon>
        <taxon>Tracheophyta</taxon>
        <taxon>Spermatophyta</taxon>
        <taxon>Magnoliopsida</taxon>
        <taxon>eudicotyledons</taxon>
        <taxon>Gunneridae</taxon>
        <taxon>Pentapetalae</taxon>
        <taxon>rosids</taxon>
        <taxon>fabids</taxon>
        <taxon>Fabales</taxon>
        <taxon>Fabaceae</taxon>
        <taxon>Cercidoideae</taxon>
        <taxon>Cercideae</taxon>
        <taxon>Bauhiniinae</taxon>
        <taxon>Bauhinia</taxon>
    </lineage>
</organism>
<proteinExistence type="predicted"/>
<dbReference type="Proteomes" id="UP000828941">
    <property type="component" value="Chromosome 13"/>
</dbReference>
<protein>
    <submittedName>
        <fullName evidence="1">Uncharacterized protein</fullName>
    </submittedName>
</protein>
<evidence type="ECO:0000313" key="1">
    <source>
        <dbReference type="EMBL" id="KAI4299136.1"/>
    </source>
</evidence>
<gene>
    <name evidence="1" type="ORF">L6164_032624</name>
</gene>
<accession>A0ACB9KPD0</accession>
<reference evidence="1 2" key="1">
    <citation type="journal article" date="2022" name="DNA Res.">
        <title>Chromosomal-level genome assembly of the orchid tree Bauhinia variegata (Leguminosae; Cercidoideae) supports the allotetraploid origin hypothesis of Bauhinia.</title>
        <authorList>
            <person name="Zhong Y."/>
            <person name="Chen Y."/>
            <person name="Zheng D."/>
            <person name="Pang J."/>
            <person name="Liu Y."/>
            <person name="Luo S."/>
            <person name="Meng S."/>
            <person name="Qian L."/>
            <person name="Wei D."/>
            <person name="Dai S."/>
            <person name="Zhou R."/>
        </authorList>
    </citation>
    <scope>NUCLEOTIDE SEQUENCE [LARGE SCALE GENOMIC DNA]</scope>
    <source>
        <strain evidence="1">BV-YZ2020</strain>
    </source>
</reference>